<feature type="compositionally biased region" description="Basic and acidic residues" evidence="1">
    <location>
        <begin position="293"/>
        <end position="303"/>
    </location>
</feature>
<name>A0A7Y0DPK8_9GAMM</name>
<evidence type="ECO:0008006" key="4">
    <source>
        <dbReference type="Google" id="ProtNLM"/>
    </source>
</evidence>
<sequence>MLFTVFSSVVMAQVDMTDLKNPDLEPFGSCGYTNGPNKSDLSLSDCKTYIQSDLKSRNAGNVGAVKSEPTGNDRYTIFVEFRTHWSHDLWFTSFGSFVEDEKVLACPPAAYPLHKLTVPKPTPENPDAFMCGKPLITDDEECQSQIGNDPALNSITLPNSSTAGGKMPKCVDSGTAKCEVTSTIWIDVVSNETHTVWSPVGGSTFTGNACDENGMEVKQPESQGEDKFCNVSNSSGIYQVDCPESSIAINWNTVTGLAQASALDNQRIAAIEASFLKQEDLTALVNSGQLKGDQGEKGDKGEKGIQGVAGAKGATGEKGADGKDGIDGQDGADGATGEKGADGKDGIDGQDGADGATGEKGADGKDGVDGINGVDGQDGADGKDGVDGLAGVDGKDGVNGKDGIDGEDGVGCSVINTPDGASIACESGTAKLENGDSCTTVQLPNGDAQISCEDGTMSEINGVDEDGIISALDTQLTEMKKQTTELEKHTESLKKLSEYDGDKPLIDYETKPDAYTEIAEFDWENNNFGTVMEEHIDAMRGLPLFSAIDNFFVTSFGGSCPVWETTVNVMDANLNIKIDQFCSSAVQNILPYIRAILMLVAGFFAWRIAIE</sequence>
<evidence type="ECO:0000256" key="1">
    <source>
        <dbReference type="SAM" id="MobiDB-lite"/>
    </source>
</evidence>
<dbReference type="RefSeq" id="WP_169017727.1">
    <property type="nucleotide sequence ID" value="NZ_JABBMT010000001.1"/>
</dbReference>
<dbReference type="EMBL" id="JABBMT010000001">
    <property type="protein sequence ID" value="NMM39289.1"/>
    <property type="molecule type" value="Genomic_DNA"/>
</dbReference>
<evidence type="ECO:0000313" key="2">
    <source>
        <dbReference type="EMBL" id="NMM39289.1"/>
    </source>
</evidence>
<feature type="compositionally biased region" description="Low complexity" evidence="1">
    <location>
        <begin position="305"/>
        <end position="314"/>
    </location>
</feature>
<accession>A0A7Y0DPK8</accession>
<keyword evidence="3" id="KW-1185">Reference proteome</keyword>
<protein>
    <recommendedName>
        <fullName evidence="4">Collagen triple helix repeat-containing protein</fullName>
    </recommendedName>
</protein>
<dbReference type="Proteomes" id="UP000570493">
    <property type="component" value="Unassembled WGS sequence"/>
</dbReference>
<dbReference type="PANTHER" id="PTHR24637">
    <property type="entry name" value="COLLAGEN"/>
    <property type="match status" value="1"/>
</dbReference>
<feature type="region of interest" description="Disordered" evidence="1">
    <location>
        <begin position="289"/>
        <end position="402"/>
    </location>
</feature>
<proteinExistence type="predicted"/>
<feature type="compositionally biased region" description="Basic and acidic residues" evidence="1">
    <location>
        <begin position="393"/>
        <end position="402"/>
    </location>
</feature>
<organism evidence="2 3">
    <name type="scientific">Pseudoalteromonas arctica</name>
    <dbReference type="NCBI Taxonomy" id="394751"/>
    <lineage>
        <taxon>Bacteria</taxon>
        <taxon>Pseudomonadati</taxon>
        <taxon>Pseudomonadota</taxon>
        <taxon>Gammaproteobacteria</taxon>
        <taxon>Alteromonadales</taxon>
        <taxon>Pseudoalteromonadaceae</taxon>
        <taxon>Pseudoalteromonas</taxon>
    </lineage>
</organism>
<comment type="caution">
    <text evidence="2">The sequence shown here is derived from an EMBL/GenBank/DDBJ whole genome shotgun (WGS) entry which is preliminary data.</text>
</comment>
<reference evidence="2" key="1">
    <citation type="submission" date="2020-04" db="EMBL/GenBank/DDBJ databases">
        <title>Genome Sequencing for Pseudoaltermonas arctica.</title>
        <authorList>
            <person name="Elkins N.S."/>
        </authorList>
    </citation>
    <scope>NUCLEOTIDE SEQUENCE [LARGE SCALE GENOMIC DNA]</scope>
    <source>
        <strain evidence="2">NEC-BIFX-2020_0012</strain>
    </source>
</reference>
<evidence type="ECO:0000313" key="3">
    <source>
        <dbReference type="Proteomes" id="UP000570493"/>
    </source>
</evidence>
<gene>
    <name evidence="2" type="ORF">HHO47_00135</name>
</gene>
<dbReference type="AlphaFoldDB" id="A0A7Y0DPK8"/>